<dbReference type="EMBL" id="JAUSWH010000018">
    <property type="protein sequence ID" value="MDQ0457816.1"/>
    <property type="molecule type" value="Genomic_DNA"/>
</dbReference>
<evidence type="ECO:0000313" key="6">
    <source>
        <dbReference type="EMBL" id="MDQ0457816.1"/>
    </source>
</evidence>
<comment type="caution">
    <text evidence="6">The sequence shown here is derived from an EMBL/GenBank/DDBJ whole genome shotgun (WGS) entry which is preliminary data.</text>
</comment>
<dbReference type="InterPro" id="IPR011051">
    <property type="entry name" value="RmlC_Cupin_sf"/>
</dbReference>
<keyword evidence="1" id="KW-0805">Transcription regulation</keyword>
<dbReference type="PROSITE" id="PS01124">
    <property type="entry name" value="HTH_ARAC_FAMILY_2"/>
    <property type="match status" value="1"/>
</dbReference>
<organism evidence="6 7">
    <name type="scientific">Rhizobium paknamense</name>
    <dbReference type="NCBI Taxonomy" id="1206817"/>
    <lineage>
        <taxon>Bacteria</taxon>
        <taxon>Pseudomonadati</taxon>
        <taxon>Pseudomonadota</taxon>
        <taxon>Alphaproteobacteria</taxon>
        <taxon>Hyphomicrobiales</taxon>
        <taxon>Rhizobiaceae</taxon>
        <taxon>Rhizobium/Agrobacterium group</taxon>
        <taxon>Rhizobium</taxon>
    </lineage>
</organism>
<name>A0ABU0IHS6_9HYPH</name>
<protein>
    <submittedName>
        <fullName evidence="6">AraC family transcriptional activator of pobA</fullName>
    </submittedName>
</protein>
<dbReference type="PANTHER" id="PTHR43280">
    <property type="entry name" value="ARAC-FAMILY TRANSCRIPTIONAL REGULATOR"/>
    <property type="match status" value="1"/>
</dbReference>
<dbReference type="Pfam" id="PF02311">
    <property type="entry name" value="AraC_binding"/>
    <property type="match status" value="1"/>
</dbReference>
<evidence type="ECO:0000256" key="3">
    <source>
        <dbReference type="ARBA" id="ARBA00023159"/>
    </source>
</evidence>
<dbReference type="InterPro" id="IPR020449">
    <property type="entry name" value="Tscrpt_reg_AraC-type_HTH"/>
</dbReference>
<dbReference type="SUPFAM" id="SSF51182">
    <property type="entry name" value="RmlC-like cupins"/>
    <property type="match status" value="1"/>
</dbReference>
<dbReference type="CDD" id="cd06999">
    <property type="entry name" value="cupin_HpaA-like_N"/>
    <property type="match status" value="1"/>
</dbReference>
<dbReference type="Gene3D" id="1.10.10.60">
    <property type="entry name" value="Homeodomain-like"/>
    <property type="match status" value="1"/>
</dbReference>
<dbReference type="Pfam" id="PF12833">
    <property type="entry name" value="HTH_18"/>
    <property type="match status" value="1"/>
</dbReference>
<dbReference type="SMART" id="SM00342">
    <property type="entry name" value="HTH_ARAC"/>
    <property type="match status" value="1"/>
</dbReference>
<dbReference type="InterPro" id="IPR018060">
    <property type="entry name" value="HTH_AraC"/>
</dbReference>
<reference evidence="6 7" key="1">
    <citation type="submission" date="2023-07" db="EMBL/GenBank/DDBJ databases">
        <title>Genomic Encyclopedia of Type Strains, Phase IV (KMG-IV): sequencing the most valuable type-strain genomes for metagenomic binning, comparative biology and taxonomic classification.</title>
        <authorList>
            <person name="Goeker M."/>
        </authorList>
    </citation>
    <scope>NUCLEOTIDE SEQUENCE [LARGE SCALE GENOMIC DNA]</scope>
    <source>
        <strain evidence="6 7">DSM 100301</strain>
    </source>
</reference>
<evidence type="ECO:0000259" key="5">
    <source>
        <dbReference type="PROSITE" id="PS01124"/>
    </source>
</evidence>
<dbReference type="SUPFAM" id="SSF46689">
    <property type="entry name" value="Homeodomain-like"/>
    <property type="match status" value="1"/>
</dbReference>
<evidence type="ECO:0000256" key="2">
    <source>
        <dbReference type="ARBA" id="ARBA00023125"/>
    </source>
</evidence>
<proteinExistence type="predicted"/>
<keyword evidence="4" id="KW-0804">Transcription</keyword>
<accession>A0ABU0IHS6</accession>
<gene>
    <name evidence="6" type="ORF">QO005_004174</name>
</gene>
<dbReference type="InterPro" id="IPR047264">
    <property type="entry name" value="Cupin_HpaA-like_N"/>
</dbReference>
<dbReference type="InterPro" id="IPR009057">
    <property type="entry name" value="Homeodomain-like_sf"/>
</dbReference>
<sequence>MTGKLVPTYGLYGEETPKQPQFWLHCETLYARSSVYRFEIALHQHEQFFQILYISDGSGDAILGEESHILTPPSVLILPPQTSHGFRFSRDVQGLIVTALPAALPSALQPLLKQVLTAPLLVPLTGGADPLSPLMEAIAREYDSVRTGRILLVESLLTAIVVHLARRIQRPEAHGVDGHEPRLEKLQQLIAAHFRAHKPADFYARSLGISATHLNRLLRQQAGLTLQQMLTRKLIDTARQELIFSHASVSAIAESLGFQDAAYFTRFFTREAGVTPRQWRQQERGRLERFQESRENFTFPDGKTN</sequence>
<dbReference type="PRINTS" id="PR00032">
    <property type="entry name" value="HTHARAC"/>
</dbReference>
<evidence type="ECO:0000256" key="1">
    <source>
        <dbReference type="ARBA" id="ARBA00023015"/>
    </source>
</evidence>
<evidence type="ECO:0000256" key="4">
    <source>
        <dbReference type="ARBA" id="ARBA00023163"/>
    </source>
</evidence>
<dbReference type="PANTHER" id="PTHR43280:SF32">
    <property type="entry name" value="TRANSCRIPTIONAL REGULATORY PROTEIN"/>
    <property type="match status" value="1"/>
</dbReference>
<keyword evidence="2" id="KW-0238">DNA-binding</keyword>
<keyword evidence="3" id="KW-0010">Activator</keyword>
<dbReference type="Gene3D" id="2.60.120.10">
    <property type="entry name" value="Jelly Rolls"/>
    <property type="match status" value="1"/>
</dbReference>
<dbReference type="InterPro" id="IPR014710">
    <property type="entry name" value="RmlC-like_jellyroll"/>
</dbReference>
<keyword evidence="7" id="KW-1185">Reference proteome</keyword>
<evidence type="ECO:0000313" key="7">
    <source>
        <dbReference type="Proteomes" id="UP001235269"/>
    </source>
</evidence>
<dbReference type="RefSeq" id="WP_307159916.1">
    <property type="nucleotide sequence ID" value="NZ_JAUSWH010000018.1"/>
</dbReference>
<dbReference type="InterPro" id="IPR003313">
    <property type="entry name" value="AraC-bd"/>
</dbReference>
<feature type="domain" description="HTH araC/xylS-type" evidence="5">
    <location>
        <begin position="184"/>
        <end position="282"/>
    </location>
</feature>
<dbReference type="Proteomes" id="UP001235269">
    <property type="component" value="Unassembled WGS sequence"/>
</dbReference>